<dbReference type="PRINTS" id="PR00160">
    <property type="entry name" value="GLUTAREDOXIN"/>
</dbReference>
<comment type="similarity">
    <text evidence="1 6">Belongs to the glutaredoxin family.</text>
</comment>
<evidence type="ECO:0000259" key="7">
    <source>
        <dbReference type="Pfam" id="PF00462"/>
    </source>
</evidence>
<sequence>MSEVIMYTTAVCPYCVAAKNFLKSRGAGYTEVRVDIDPVARALMMEKSKRTSVPQIFINDTHVGGYDDLVALDRAGGLKPLLETTP</sequence>
<dbReference type="STRING" id="1121015.GCA_000420545_00205"/>
<name>A0A091AP68_9GAMM</name>
<dbReference type="InterPro" id="IPR011900">
    <property type="entry name" value="GRX_bact"/>
</dbReference>
<keyword evidence="6" id="KW-0963">Cytoplasm</keyword>
<evidence type="ECO:0000256" key="4">
    <source>
        <dbReference type="ARBA" id="ARBA00023157"/>
    </source>
</evidence>
<dbReference type="EMBL" id="AVCI01000045">
    <property type="protein sequence ID" value="KFN41181.1"/>
    <property type="molecule type" value="Genomic_DNA"/>
</dbReference>
<organism evidence="8 9">
    <name type="scientific">Arenimonas oryziterrae DSM 21050 = YC6267</name>
    <dbReference type="NCBI Taxonomy" id="1121015"/>
    <lineage>
        <taxon>Bacteria</taxon>
        <taxon>Pseudomonadati</taxon>
        <taxon>Pseudomonadota</taxon>
        <taxon>Gammaproteobacteria</taxon>
        <taxon>Lysobacterales</taxon>
        <taxon>Lysobacteraceae</taxon>
        <taxon>Arenimonas</taxon>
    </lineage>
</organism>
<dbReference type="PROSITE" id="PS51354">
    <property type="entry name" value="GLUTAREDOXIN_2"/>
    <property type="match status" value="1"/>
</dbReference>
<evidence type="ECO:0000256" key="3">
    <source>
        <dbReference type="ARBA" id="ARBA00022982"/>
    </source>
</evidence>
<dbReference type="AlphaFoldDB" id="A0A091AP68"/>
<dbReference type="SUPFAM" id="SSF52833">
    <property type="entry name" value="Thioredoxin-like"/>
    <property type="match status" value="1"/>
</dbReference>
<dbReference type="Proteomes" id="UP000029385">
    <property type="component" value="Unassembled WGS sequence"/>
</dbReference>
<protein>
    <recommendedName>
        <fullName evidence="6">Glutaredoxin</fullName>
    </recommendedName>
</protein>
<dbReference type="PANTHER" id="PTHR45694">
    <property type="entry name" value="GLUTAREDOXIN 2"/>
    <property type="match status" value="1"/>
</dbReference>
<evidence type="ECO:0000256" key="1">
    <source>
        <dbReference type="ARBA" id="ARBA00007787"/>
    </source>
</evidence>
<keyword evidence="5 6" id="KW-0676">Redox-active center</keyword>
<dbReference type="GO" id="GO:0005737">
    <property type="term" value="C:cytoplasm"/>
    <property type="evidence" value="ECO:0007669"/>
    <property type="project" value="TreeGrafter"/>
</dbReference>
<dbReference type="InterPro" id="IPR011767">
    <property type="entry name" value="GLR_AS"/>
</dbReference>
<dbReference type="NCBIfam" id="TIGR02181">
    <property type="entry name" value="GRX_bact"/>
    <property type="match status" value="1"/>
</dbReference>
<keyword evidence="2 6" id="KW-0813">Transport</keyword>
<dbReference type="InterPro" id="IPR036249">
    <property type="entry name" value="Thioredoxin-like_sf"/>
</dbReference>
<evidence type="ECO:0000256" key="2">
    <source>
        <dbReference type="ARBA" id="ARBA00022448"/>
    </source>
</evidence>
<dbReference type="InterPro" id="IPR002109">
    <property type="entry name" value="Glutaredoxin"/>
</dbReference>
<reference evidence="8 9" key="1">
    <citation type="submission" date="2013-09" db="EMBL/GenBank/DDBJ databases">
        <title>Genome sequencing of Arenimonas oryziterrae.</title>
        <authorList>
            <person name="Chen F."/>
            <person name="Wang G."/>
        </authorList>
    </citation>
    <scope>NUCLEOTIDE SEQUENCE [LARGE SCALE GENOMIC DNA]</scope>
    <source>
        <strain evidence="8 9">YC6267</strain>
    </source>
</reference>
<accession>A0A091AP68</accession>
<comment type="caution">
    <text evidence="8">The sequence shown here is derived from an EMBL/GenBank/DDBJ whole genome shotgun (WGS) entry which is preliminary data.</text>
</comment>
<gene>
    <name evidence="8" type="ORF">N789_04660</name>
</gene>
<evidence type="ECO:0000313" key="9">
    <source>
        <dbReference type="Proteomes" id="UP000029385"/>
    </source>
</evidence>
<dbReference type="InterPro" id="IPR014025">
    <property type="entry name" value="Glutaredoxin_subgr"/>
</dbReference>
<proteinExistence type="inferred from homology"/>
<keyword evidence="3 6" id="KW-0249">Electron transport</keyword>
<dbReference type="PANTHER" id="PTHR45694:SF18">
    <property type="entry name" value="GLUTAREDOXIN-1-RELATED"/>
    <property type="match status" value="1"/>
</dbReference>
<evidence type="ECO:0000256" key="6">
    <source>
        <dbReference type="RuleBase" id="RU364065"/>
    </source>
</evidence>
<evidence type="ECO:0000313" key="8">
    <source>
        <dbReference type="EMBL" id="KFN41181.1"/>
    </source>
</evidence>
<evidence type="ECO:0000256" key="5">
    <source>
        <dbReference type="ARBA" id="ARBA00023284"/>
    </source>
</evidence>
<dbReference type="GO" id="GO:0015038">
    <property type="term" value="F:glutathione disulfide oxidoreductase activity"/>
    <property type="evidence" value="ECO:0007669"/>
    <property type="project" value="UniProtKB-UniRule"/>
</dbReference>
<dbReference type="GO" id="GO:0034599">
    <property type="term" value="P:cellular response to oxidative stress"/>
    <property type="evidence" value="ECO:0007669"/>
    <property type="project" value="TreeGrafter"/>
</dbReference>
<dbReference type="Gene3D" id="3.40.30.10">
    <property type="entry name" value="Glutaredoxin"/>
    <property type="match status" value="1"/>
</dbReference>
<feature type="domain" description="Glutaredoxin" evidence="7">
    <location>
        <begin position="4"/>
        <end position="63"/>
    </location>
</feature>
<dbReference type="PROSITE" id="PS00195">
    <property type="entry name" value="GLUTAREDOXIN_1"/>
    <property type="match status" value="1"/>
</dbReference>
<comment type="function">
    <text evidence="6">Has a glutathione-disulfide oxidoreductase activity in the presence of NADPH and glutathione reductase. Reduces low molecular weight disulfides and proteins.</text>
</comment>
<dbReference type="GO" id="GO:0045454">
    <property type="term" value="P:cell redox homeostasis"/>
    <property type="evidence" value="ECO:0007669"/>
    <property type="project" value="InterPro"/>
</dbReference>
<dbReference type="PATRIC" id="fig|1121015.4.peg.2615"/>
<dbReference type="eggNOG" id="COG0695">
    <property type="taxonomic scope" value="Bacteria"/>
</dbReference>
<dbReference type="CDD" id="cd03418">
    <property type="entry name" value="GRX_GRXb_1_3_like"/>
    <property type="match status" value="1"/>
</dbReference>
<keyword evidence="9" id="KW-1185">Reference proteome</keyword>
<dbReference type="Pfam" id="PF00462">
    <property type="entry name" value="Glutaredoxin"/>
    <property type="match status" value="1"/>
</dbReference>
<keyword evidence="4" id="KW-1015">Disulfide bond</keyword>